<feature type="signal peptide" evidence="2">
    <location>
        <begin position="1"/>
        <end position="25"/>
    </location>
</feature>
<sequence length="184" mass="19790">MTTTRTLTTLAVLGLAALLGGPAAAQGLKAPGGPLEGTNCNPSTNLKPWTCKCDSTDSCNKLAAKCEHVDGKYYQCDKDHTSAKSAGVNRLFKSNCPPAMRGPRASPPRPRAAPPHRRTGAATPMNKPLPLCTKRHFSRTRRTFCTKRAAPWTARNTGISPPDRSMTSPRNQLSLRATFMSLTT</sequence>
<reference evidence="3 4" key="1">
    <citation type="submission" date="2017-05" db="EMBL/GenBank/DDBJ databases">
        <authorList>
            <person name="Song R."/>
            <person name="Chenine A.L."/>
            <person name="Ruprecht R.M."/>
        </authorList>
    </citation>
    <scope>NUCLEOTIDE SEQUENCE [LARGE SCALE GENOMIC DNA]</scope>
    <source>
        <strain evidence="3 4">CECT 8898</strain>
    </source>
</reference>
<feature type="chain" id="PRO_5012782656" evidence="2">
    <location>
        <begin position="26"/>
        <end position="184"/>
    </location>
</feature>
<name>A0A238K777_9RHOB</name>
<protein>
    <submittedName>
        <fullName evidence="3">Uncharacterized protein</fullName>
    </submittedName>
</protein>
<proteinExistence type="predicted"/>
<evidence type="ECO:0000256" key="1">
    <source>
        <dbReference type="SAM" id="MobiDB-lite"/>
    </source>
</evidence>
<dbReference type="AlphaFoldDB" id="A0A238K777"/>
<feature type="region of interest" description="Disordered" evidence="1">
    <location>
        <begin position="95"/>
        <end position="131"/>
    </location>
</feature>
<dbReference type="Proteomes" id="UP000207598">
    <property type="component" value="Unassembled WGS sequence"/>
</dbReference>
<keyword evidence="4" id="KW-1185">Reference proteome</keyword>
<evidence type="ECO:0000313" key="4">
    <source>
        <dbReference type="Proteomes" id="UP000207598"/>
    </source>
</evidence>
<evidence type="ECO:0000313" key="3">
    <source>
        <dbReference type="EMBL" id="SMX38665.1"/>
    </source>
</evidence>
<dbReference type="EMBL" id="FXYF01000004">
    <property type="protein sequence ID" value="SMX38665.1"/>
    <property type="molecule type" value="Genomic_DNA"/>
</dbReference>
<accession>A0A238K777</accession>
<keyword evidence="2" id="KW-0732">Signal</keyword>
<evidence type="ECO:0000256" key="2">
    <source>
        <dbReference type="SAM" id="SignalP"/>
    </source>
</evidence>
<dbReference type="OrthoDB" id="10009725at2"/>
<gene>
    <name evidence="3" type="ORF">MAA8898_01657</name>
</gene>
<dbReference type="RefSeq" id="WP_141194815.1">
    <property type="nucleotide sequence ID" value="NZ_FXYF01000004.1"/>
</dbReference>
<organism evidence="3 4">
    <name type="scientific">Maliponia aquimaris</name>
    <dbReference type="NCBI Taxonomy" id="1673631"/>
    <lineage>
        <taxon>Bacteria</taxon>
        <taxon>Pseudomonadati</taxon>
        <taxon>Pseudomonadota</taxon>
        <taxon>Alphaproteobacteria</taxon>
        <taxon>Rhodobacterales</taxon>
        <taxon>Paracoccaceae</taxon>
        <taxon>Maliponia</taxon>
    </lineage>
</organism>